<dbReference type="PANTHER" id="PTHR30543:SF21">
    <property type="entry name" value="NAD(P)H-DEPENDENT FMN REDUCTASE LOT6"/>
    <property type="match status" value="1"/>
</dbReference>
<evidence type="ECO:0000259" key="1">
    <source>
        <dbReference type="Pfam" id="PF03358"/>
    </source>
</evidence>
<gene>
    <name evidence="2" type="ORF">Edafosvirus5_49</name>
</gene>
<reference evidence="2" key="1">
    <citation type="submission" date="2018-10" db="EMBL/GenBank/DDBJ databases">
        <title>Hidden diversity of soil giant viruses.</title>
        <authorList>
            <person name="Schulz F."/>
            <person name="Alteio L."/>
            <person name="Goudeau D."/>
            <person name="Ryan E.M."/>
            <person name="Malmstrom R.R."/>
            <person name="Blanchard J."/>
            <person name="Woyke T."/>
        </authorList>
    </citation>
    <scope>NUCLEOTIDE SEQUENCE</scope>
    <source>
        <strain evidence="2">EDV1</strain>
    </source>
</reference>
<dbReference type="InterPro" id="IPR050712">
    <property type="entry name" value="NAD(P)H-dep_reductase"/>
</dbReference>
<dbReference type="GO" id="GO:0010181">
    <property type="term" value="F:FMN binding"/>
    <property type="evidence" value="ECO:0007669"/>
    <property type="project" value="TreeGrafter"/>
</dbReference>
<accession>A0A3G4ZVV8</accession>
<sequence length="174" mass="19565">MKLLAFSGSTRKESLNSKLINEVVRLAKTLNIDVTVIHLENYPLPFFDEDLEKKVVMPDNVKLLRQLIMDHDGTVISSPEYNSSISAVLKNTIDWLSRDHKFMKGRKVMLTSCSPSGYGGSRGLKHLTDVLNNLGAKILDKQLSVPSGFTAFDKDDKLVSETHQNTILEQLKMF</sequence>
<proteinExistence type="predicted"/>
<name>A0A3G4ZVV8_9VIRU</name>
<evidence type="ECO:0000313" key="2">
    <source>
        <dbReference type="EMBL" id="AYV78131.1"/>
    </source>
</evidence>
<dbReference type="SUPFAM" id="SSF52218">
    <property type="entry name" value="Flavoproteins"/>
    <property type="match status" value="1"/>
</dbReference>
<dbReference type="Pfam" id="PF03358">
    <property type="entry name" value="FMN_red"/>
    <property type="match status" value="1"/>
</dbReference>
<feature type="domain" description="NADPH-dependent FMN reductase-like" evidence="1">
    <location>
        <begin position="1"/>
        <end position="148"/>
    </location>
</feature>
<organism evidence="2">
    <name type="scientific">Edafosvirus sp</name>
    <dbReference type="NCBI Taxonomy" id="2487765"/>
    <lineage>
        <taxon>Viruses</taxon>
        <taxon>Varidnaviria</taxon>
        <taxon>Bamfordvirae</taxon>
        <taxon>Nucleocytoviricota</taxon>
        <taxon>Megaviricetes</taxon>
        <taxon>Imitervirales</taxon>
        <taxon>Mimiviridae</taxon>
        <taxon>Klosneuvirinae</taxon>
    </lineage>
</organism>
<dbReference type="GO" id="GO:0016491">
    <property type="term" value="F:oxidoreductase activity"/>
    <property type="evidence" value="ECO:0007669"/>
    <property type="project" value="InterPro"/>
</dbReference>
<dbReference type="InterPro" id="IPR029039">
    <property type="entry name" value="Flavoprotein-like_sf"/>
</dbReference>
<dbReference type="PANTHER" id="PTHR30543">
    <property type="entry name" value="CHROMATE REDUCTASE"/>
    <property type="match status" value="1"/>
</dbReference>
<dbReference type="Gene3D" id="3.40.50.360">
    <property type="match status" value="1"/>
</dbReference>
<dbReference type="EMBL" id="MK072070">
    <property type="protein sequence ID" value="AYV78131.1"/>
    <property type="molecule type" value="Genomic_DNA"/>
</dbReference>
<dbReference type="InterPro" id="IPR005025">
    <property type="entry name" value="FMN_Rdtase-like_dom"/>
</dbReference>
<protein>
    <submittedName>
        <fullName evidence="2">NADPH-dependent oxidoreductase</fullName>
    </submittedName>
</protein>